<dbReference type="GO" id="GO:0005777">
    <property type="term" value="C:peroxisome"/>
    <property type="evidence" value="ECO:0007669"/>
    <property type="project" value="UniProtKB-SubCell"/>
</dbReference>
<dbReference type="GO" id="GO:0000266">
    <property type="term" value="P:mitochondrial fission"/>
    <property type="evidence" value="ECO:0007669"/>
    <property type="project" value="UniProtKB-UniRule"/>
</dbReference>
<dbReference type="GO" id="GO:0090141">
    <property type="term" value="P:positive regulation of mitochondrial fission"/>
    <property type="evidence" value="ECO:0007669"/>
    <property type="project" value="UniProtKB-UniRule"/>
</dbReference>
<evidence type="ECO:0000259" key="12">
    <source>
        <dbReference type="Pfam" id="PF05644"/>
    </source>
</evidence>
<dbReference type="PANTHER" id="PTHR16501:SF6">
    <property type="entry name" value="TRANSPORT AND GOLGI ORGANIZATION PROTEIN 11"/>
    <property type="match status" value="1"/>
</dbReference>
<keyword evidence="7 9" id="KW-0472">Membrane</keyword>
<protein>
    <recommendedName>
        <fullName evidence="9">Mitochondrial fission factor</fullName>
    </recommendedName>
</protein>
<keyword evidence="6 9" id="KW-0496">Mitochondrion</keyword>
<evidence type="ECO:0000256" key="1">
    <source>
        <dbReference type="ARBA" id="ARBA00009806"/>
    </source>
</evidence>
<feature type="compositionally biased region" description="Polar residues" evidence="11">
    <location>
        <begin position="43"/>
        <end position="56"/>
    </location>
</feature>
<sequence>MMEVPDHIYIDGVKPSISTVQPPSMIVPEKIVVASDSISQSIATDRTSSVSANQYESPVRPCSKRRLSHEYTSQASVAVDENPLREIKNIRRQLARLSTRVMELEDENNGRKNRDTWIGTIGVIGGIIYAIFWFVNSQRRR</sequence>
<keyword evidence="2 9" id="KW-0812">Transmembrane</keyword>
<dbReference type="AlphaFoldDB" id="A0AAD4R1R4"/>
<organism evidence="13 14">
    <name type="scientific">Ditylenchus destructor</name>
    <dbReference type="NCBI Taxonomy" id="166010"/>
    <lineage>
        <taxon>Eukaryota</taxon>
        <taxon>Metazoa</taxon>
        <taxon>Ecdysozoa</taxon>
        <taxon>Nematoda</taxon>
        <taxon>Chromadorea</taxon>
        <taxon>Rhabditida</taxon>
        <taxon>Tylenchina</taxon>
        <taxon>Tylenchomorpha</taxon>
        <taxon>Sphaerularioidea</taxon>
        <taxon>Anguinidae</taxon>
        <taxon>Anguininae</taxon>
        <taxon>Ditylenchus</taxon>
    </lineage>
</organism>
<dbReference type="EMBL" id="JAKKPZ010000010">
    <property type="protein sequence ID" value="KAI1716296.1"/>
    <property type="molecule type" value="Genomic_DNA"/>
</dbReference>
<evidence type="ECO:0000256" key="11">
    <source>
        <dbReference type="SAM" id="MobiDB-lite"/>
    </source>
</evidence>
<keyword evidence="3 9" id="KW-1000">Mitochondrion outer membrane</keyword>
<dbReference type="InterPro" id="IPR008518">
    <property type="entry name" value="Mff/Tango-11"/>
</dbReference>
<dbReference type="PANTHER" id="PTHR16501">
    <property type="entry name" value="TRANSPORT AND GOLGI ORGANIZATION PROTEIN 11"/>
    <property type="match status" value="1"/>
</dbReference>
<dbReference type="Pfam" id="PF05644">
    <property type="entry name" value="Miff"/>
    <property type="match status" value="1"/>
</dbReference>
<feature type="transmembrane region" description="Helical" evidence="9">
    <location>
        <begin position="117"/>
        <end position="135"/>
    </location>
</feature>
<evidence type="ECO:0000256" key="6">
    <source>
        <dbReference type="ARBA" id="ARBA00023128"/>
    </source>
</evidence>
<evidence type="ECO:0000256" key="7">
    <source>
        <dbReference type="ARBA" id="ARBA00023136"/>
    </source>
</evidence>
<keyword evidence="4 9" id="KW-1133">Transmembrane helix</keyword>
<evidence type="ECO:0000256" key="10">
    <source>
        <dbReference type="SAM" id="Coils"/>
    </source>
</evidence>
<comment type="subcellular location">
    <subcellularLocation>
        <location evidence="9">Mitochondrion outer membrane</location>
        <topology evidence="9">Single-pass type IV membrane protein</topology>
    </subcellularLocation>
    <subcellularLocation>
        <location evidence="9">Peroxisome</location>
    </subcellularLocation>
</comment>
<dbReference type="GO" id="GO:0090314">
    <property type="term" value="P:positive regulation of protein targeting to membrane"/>
    <property type="evidence" value="ECO:0007669"/>
    <property type="project" value="UniProtKB-UniRule"/>
</dbReference>
<evidence type="ECO:0000256" key="8">
    <source>
        <dbReference type="ARBA" id="ARBA00023140"/>
    </source>
</evidence>
<comment type="caution">
    <text evidence="13">The sequence shown here is derived from an EMBL/GenBank/DDBJ whole genome shotgun (WGS) entry which is preliminary data.</text>
</comment>
<comment type="function">
    <text evidence="9">Plays a role in mitochondrial and peroxisomal fission. Promotes the recruitment and association of the fission mediator dynamin-related protein 1 (DNM1L) to the mitochondrial surface.</text>
</comment>
<feature type="coiled-coil region" evidence="10">
    <location>
        <begin position="87"/>
        <end position="114"/>
    </location>
</feature>
<evidence type="ECO:0000256" key="2">
    <source>
        <dbReference type="ARBA" id="ARBA00022692"/>
    </source>
</evidence>
<gene>
    <name evidence="13" type="ORF">DdX_07339</name>
</gene>
<name>A0AAD4R1R4_9BILA</name>
<evidence type="ECO:0000256" key="5">
    <source>
        <dbReference type="ARBA" id="ARBA00023054"/>
    </source>
</evidence>
<comment type="similarity">
    <text evidence="1 9">Belongs to the Tango11 family.</text>
</comment>
<keyword evidence="5 10" id="KW-0175">Coiled coil</keyword>
<proteinExistence type="inferred from homology"/>
<dbReference type="InterPro" id="IPR039433">
    <property type="entry name" value="Mff-like_dom"/>
</dbReference>
<dbReference type="Proteomes" id="UP001201812">
    <property type="component" value="Unassembled WGS sequence"/>
</dbReference>
<feature type="domain" description="Mff-like" evidence="12">
    <location>
        <begin position="56"/>
        <end position="134"/>
    </location>
</feature>
<reference evidence="13" key="1">
    <citation type="submission" date="2022-01" db="EMBL/GenBank/DDBJ databases">
        <title>Genome Sequence Resource for Two Populations of Ditylenchus destructor, the Migratory Endoparasitic Phytonematode.</title>
        <authorList>
            <person name="Zhang H."/>
            <person name="Lin R."/>
            <person name="Xie B."/>
        </authorList>
    </citation>
    <scope>NUCLEOTIDE SEQUENCE</scope>
    <source>
        <strain evidence="13">BazhouSP</strain>
    </source>
</reference>
<evidence type="ECO:0000313" key="13">
    <source>
        <dbReference type="EMBL" id="KAI1716296.1"/>
    </source>
</evidence>
<feature type="region of interest" description="Disordered" evidence="11">
    <location>
        <begin position="43"/>
        <end position="66"/>
    </location>
</feature>
<dbReference type="GO" id="GO:0005741">
    <property type="term" value="C:mitochondrial outer membrane"/>
    <property type="evidence" value="ECO:0007669"/>
    <property type="project" value="UniProtKB-SubCell"/>
</dbReference>
<keyword evidence="8 9" id="KW-0576">Peroxisome</keyword>
<evidence type="ECO:0000313" key="14">
    <source>
        <dbReference type="Proteomes" id="UP001201812"/>
    </source>
</evidence>
<evidence type="ECO:0000256" key="9">
    <source>
        <dbReference type="RuleBase" id="RU368040"/>
    </source>
</evidence>
<evidence type="ECO:0000256" key="4">
    <source>
        <dbReference type="ARBA" id="ARBA00022989"/>
    </source>
</evidence>
<evidence type="ECO:0000256" key="3">
    <source>
        <dbReference type="ARBA" id="ARBA00022787"/>
    </source>
</evidence>
<keyword evidence="14" id="KW-1185">Reference proteome</keyword>
<accession>A0AAD4R1R4</accession>